<dbReference type="AlphaFoldDB" id="A0A9J6AC10"/>
<sequence>MEDNNNGEKKGDEDQKVSFFKLFSFADKFDVALMIIGTIGAIGNGLTQPLMTLIFGQLVNSFGSSNSDEVVHKISKVSFYNKKKDTNKQF</sequence>
<dbReference type="EMBL" id="JACXVP010000002">
    <property type="protein sequence ID" value="KAG5622230.1"/>
    <property type="molecule type" value="Genomic_DNA"/>
</dbReference>
<evidence type="ECO:0000313" key="6">
    <source>
        <dbReference type="Proteomes" id="UP000824120"/>
    </source>
</evidence>
<keyword evidence="4" id="KW-0472">Membrane</keyword>
<dbReference type="Proteomes" id="UP000824120">
    <property type="component" value="Chromosome 2"/>
</dbReference>
<keyword evidence="3" id="KW-1133">Transmembrane helix</keyword>
<organism evidence="5 6">
    <name type="scientific">Solanum commersonii</name>
    <name type="common">Commerson's wild potato</name>
    <name type="synonym">Commerson's nightshade</name>
    <dbReference type="NCBI Taxonomy" id="4109"/>
    <lineage>
        <taxon>Eukaryota</taxon>
        <taxon>Viridiplantae</taxon>
        <taxon>Streptophyta</taxon>
        <taxon>Embryophyta</taxon>
        <taxon>Tracheophyta</taxon>
        <taxon>Spermatophyta</taxon>
        <taxon>Magnoliopsida</taxon>
        <taxon>eudicotyledons</taxon>
        <taxon>Gunneridae</taxon>
        <taxon>Pentapetalae</taxon>
        <taxon>asterids</taxon>
        <taxon>lamiids</taxon>
        <taxon>Solanales</taxon>
        <taxon>Solanaceae</taxon>
        <taxon>Solanoideae</taxon>
        <taxon>Solaneae</taxon>
        <taxon>Solanum</taxon>
    </lineage>
</organism>
<dbReference type="GO" id="GO:0042626">
    <property type="term" value="F:ATPase-coupled transmembrane transporter activity"/>
    <property type="evidence" value="ECO:0007669"/>
    <property type="project" value="TreeGrafter"/>
</dbReference>
<keyword evidence="6" id="KW-1185">Reference proteome</keyword>
<protein>
    <submittedName>
        <fullName evidence="5">Uncharacterized protein</fullName>
    </submittedName>
</protein>
<comment type="caution">
    <text evidence="5">The sequence shown here is derived from an EMBL/GenBank/DDBJ whole genome shotgun (WGS) entry which is preliminary data.</text>
</comment>
<dbReference type="InterPro" id="IPR039421">
    <property type="entry name" value="Type_1_exporter"/>
</dbReference>
<reference evidence="5 6" key="1">
    <citation type="submission" date="2020-09" db="EMBL/GenBank/DDBJ databases">
        <title>De no assembly of potato wild relative species, Solanum commersonii.</title>
        <authorList>
            <person name="Cho K."/>
        </authorList>
    </citation>
    <scope>NUCLEOTIDE SEQUENCE [LARGE SCALE GENOMIC DNA]</scope>
    <source>
        <strain evidence="5">LZ3.2</strain>
        <tissue evidence="5">Leaf</tissue>
    </source>
</reference>
<keyword evidence="2" id="KW-0812">Transmembrane</keyword>
<dbReference type="Gene3D" id="1.20.1560.10">
    <property type="entry name" value="ABC transporter type 1, transmembrane domain"/>
    <property type="match status" value="1"/>
</dbReference>
<comment type="subcellular location">
    <subcellularLocation>
        <location evidence="1">Membrane</location>
        <topology evidence="1">Multi-pass membrane protein</topology>
    </subcellularLocation>
</comment>
<dbReference type="OrthoDB" id="6500128at2759"/>
<proteinExistence type="predicted"/>
<gene>
    <name evidence="5" type="ORF">H5410_007448</name>
</gene>
<evidence type="ECO:0000256" key="1">
    <source>
        <dbReference type="ARBA" id="ARBA00004141"/>
    </source>
</evidence>
<dbReference type="PANTHER" id="PTHR24222">
    <property type="entry name" value="ABC TRANSPORTER B FAMILY"/>
    <property type="match status" value="1"/>
</dbReference>
<accession>A0A9J6AC10</accession>
<evidence type="ECO:0000256" key="3">
    <source>
        <dbReference type="ARBA" id="ARBA00022989"/>
    </source>
</evidence>
<name>A0A9J6AC10_SOLCO</name>
<evidence type="ECO:0000256" key="4">
    <source>
        <dbReference type="ARBA" id="ARBA00023136"/>
    </source>
</evidence>
<evidence type="ECO:0000256" key="2">
    <source>
        <dbReference type="ARBA" id="ARBA00022692"/>
    </source>
</evidence>
<dbReference type="GO" id="GO:0005524">
    <property type="term" value="F:ATP binding"/>
    <property type="evidence" value="ECO:0007669"/>
    <property type="project" value="InterPro"/>
</dbReference>
<evidence type="ECO:0000313" key="5">
    <source>
        <dbReference type="EMBL" id="KAG5622230.1"/>
    </source>
</evidence>
<dbReference type="InterPro" id="IPR036640">
    <property type="entry name" value="ABC1_TM_sf"/>
</dbReference>
<dbReference type="PANTHER" id="PTHR24222:SF50">
    <property type="entry name" value="ABC TRANSPORTER B FAMILY MEMBER 9-LIKE ISOFORM X2"/>
    <property type="match status" value="1"/>
</dbReference>
<dbReference type="SUPFAM" id="SSF90123">
    <property type="entry name" value="ABC transporter transmembrane region"/>
    <property type="match status" value="1"/>
</dbReference>
<dbReference type="GO" id="GO:0005886">
    <property type="term" value="C:plasma membrane"/>
    <property type="evidence" value="ECO:0007669"/>
    <property type="project" value="TreeGrafter"/>
</dbReference>